<keyword evidence="3" id="KW-1185">Reference proteome</keyword>
<dbReference type="Pfam" id="PF17175">
    <property type="entry name" value="MOLO1"/>
    <property type="match status" value="1"/>
</dbReference>
<sequence length="298" mass="33676">MLQKLTNFIVVTVILLRFTTAKFVFRSLDHLRLSSVNDVITENGKKSEKVIKTKQDDIINSDSPFVYWPADKNVKSRTKFQNKSPNNDLINLDPDRILYTADSLGNPFTAPDRCVRIASDLTYLCDPDNILSQQEQLQLNTKLKQFPTKNFHYCPDSRQYGLKVGMLLVNNILVPFPKSLDDAAQLLCQELIDKWGLGNKDCNDGIMVLYIKNNNAIFIATKDANDTLLSTDKITNIEEIFTNNLNTNNNDYRSLSDLVDNLSDALPKKTEGTKWSVIIPCAIVILYLVGVGAMYKIS</sequence>
<name>A0A1R4ABA8_BABMR</name>
<dbReference type="GeneID" id="24424788"/>
<keyword evidence="1" id="KW-0812">Transmembrane</keyword>
<keyword evidence="1" id="KW-0472">Membrane</keyword>
<protein>
    <recommendedName>
        <fullName evidence="4">TPM domain-containing protein</fullName>
    </recommendedName>
</protein>
<reference evidence="2 3" key="3">
    <citation type="journal article" date="2016" name="Sci. Rep.">
        <title>Genome-wide diversity and gene expression profiling of Babesia microti isolates identify polymorphic genes that mediate host-pathogen interactions.</title>
        <authorList>
            <person name="Silva J.C."/>
            <person name="Cornillot E."/>
            <person name="McCracken C."/>
            <person name="Usmani-Brown S."/>
            <person name="Dwivedi A."/>
            <person name="Ifeonu O.O."/>
            <person name="Crabtree J."/>
            <person name="Gotia H.T."/>
            <person name="Virji A.Z."/>
            <person name="Reynes C."/>
            <person name="Colinge J."/>
            <person name="Kumar V."/>
            <person name="Lawres L."/>
            <person name="Pazzi J.E."/>
            <person name="Pablo J.V."/>
            <person name="Hung C."/>
            <person name="Brancato J."/>
            <person name="Kumari P."/>
            <person name="Orvis J."/>
            <person name="Tretina K."/>
            <person name="Chibucos M."/>
            <person name="Ott S."/>
            <person name="Sadzewicz L."/>
            <person name="Sengamalay N."/>
            <person name="Shetty A.C."/>
            <person name="Su Q."/>
            <person name="Tallon L."/>
            <person name="Fraser C.M."/>
            <person name="Frutos R."/>
            <person name="Molina D.M."/>
            <person name="Krause P.J."/>
            <person name="Ben Mamoun C."/>
        </authorList>
    </citation>
    <scope>NUCLEOTIDE SEQUENCE [LARGE SCALE GENOMIC DNA]</scope>
    <source>
        <strain evidence="2 3">RI</strain>
    </source>
</reference>
<reference evidence="2 3" key="1">
    <citation type="journal article" date="2012" name="Nucleic Acids Res.">
        <title>Sequencing of the smallest Apicomplexan genome from the human pathogen Babesia microti.</title>
        <authorList>
            <person name="Cornillot E."/>
            <person name="Hadj-Kaddour K."/>
            <person name="Dassouli A."/>
            <person name="Noel B."/>
            <person name="Ranwez V."/>
            <person name="Vacherie B."/>
            <person name="Augagneur Y."/>
            <person name="Bres V."/>
            <person name="Duclos A."/>
            <person name="Randazzo S."/>
            <person name="Carcy B."/>
            <person name="Debierre-Grockiego F."/>
            <person name="Delbecq S."/>
            <person name="Moubri-Menage K."/>
            <person name="Shams-Eldin H."/>
            <person name="Usmani-Brown S."/>
            <person name="Bringaud F."/>
            <person name="Wincker P."/>
            <person name="Vivares C.P."/>
            <person name="Schwarz R.T."/>
            <person name="Schetters T.P."/>
            <person name="Krause P.J."/>
            <person name="Gorenflot A."/>
            <person name="Berry V."/>
            <person name="Barbe V."/>
            <person name="Ben Mamoun C."/>
        </authorList>
    </citation>
    <scope>NUCLEOTIDE SEQUENCE [LARGE SCALE GENOMIC DNA]</scope>
    <source>
        <strain evidence="2 3">RI</strain>
    </source>
</reference>
<dbReference type="AlphaFoldDB" id="A0A1R4ABA8"/>
<dbReference type="PANTHER" id="PTHR33748">
    <property type="entry name" value="PROTEIN CBG04600"/>
    <property type="match status" value="1"/>
</dbReference>
<feature type="transmembrane region" description="Helical" evidence="1">
    <location>
        <begin position="275"/>
        <end position="295"/>
    </location>
</feature>
<dbReference type="OrthoDB" id="8062037at2759"/>
<dbReference type="Gene3D" id="3.10.310.50">
    <property type="match status" value="1"/>
</dbReference>
<gene>
    <name evidence="2" type="ORF">BMR1_03g00767</name>
</gene>
<organism evidence="2 3">
    <name type="scientific">Babesia microti (strain RI)</name>
    <dbReference type="NCBI Taxonomy" id="1133968"/>
    <lineage>
        <taxon>Eukaryota</taxon>
        <taxon>Sar</taxon>
        <taxon>Alveolata</taxon>
        <taxon>Apicomplexa</taxon>
        <taxon>Aconoidasida</taxon>
        <taxon>Piroplasmida</taxon>
        <taxon>Babesiidae</taxon>
        <taxon>Babesia</taxon>
    </lineage>
</organism>
<evidence type="ECO:0000313" key="2">
    <source>
        <dbReference type="EMBL" id="SJK86276.1"/>
    </source>
</evidence>
<dbReference type="GO" id="GO:0005892">
    <property type="term" value="C:acetylcholine-gated channel complex"/>
    <property type="evidence" value="ECO:0007669"/>
    <property type="project" value="InterPro"/>
</dbReference>
<dbReference type="VEuPathDB" id="PiroplasmaDB:BMR1_03g00767"/>
<keyword evidence="1" id="KW-1133">Transmembrane helix</keyword>
<evidence type="ECO:0000313" key="3">
    <source>
        <dbReference type="Proteomes" id="UP000002899"/>
    </source>
</evidence>
<dbReference type="PANTHER" id="PTHR33748:SF5">
    <property type="entry name" value="GROUND-LIKE DOMAIN-CONTAINING PROTEIN"/>
    <property type="match status" value="1"/>
</dbReference>
<dbReference type="InterPro" id="IPR033438">
    <property type="entry name" value="MOLO1"/>
</dbReference>
<evidence type="ECO:0008006" key="4">
    <source>
        <dbReference type="Google" id="ProtNLM"/>
    </source>
</evidence>
<dbReference type="RefSeq" id="XP_021338453.1">
    <property type="nucleotide sequence ID" value="XM_021481866.1"/>
</dbReference>
<dbReference type="EMBL" id="LN871598">
    <property type="protein sequence ID" value="SJK86276.1"/>
    <property type="molecule type" value="Genomic_DNA"/>
</dbReference>
<accession>A0A1R4ABA8</accession>
<evidence type="ECO:0000256" key="1">
    <source>
        <dbReference type="SAM" id="Phobius"/>
    </source>
</evidence>
<proteinExistence type="predicted"/>
<dbReference type="KEGG" id="bmic:BMR1_03g00767"/>
<dbReference type="Proteomes" id="UP000002899">
    <property type="component" value="Chromosome III"/>
</dbReference>
<reference evidence="2 3" key="2">
    <citation type="journal article" date="2013" name="PLoS ONE">
        <title>Whole genome mapping and re-organization of the nuclear and mitochondrial genomes of Babesia microti isolates.</title>
        <authorList>
            <person name="Cornillot E."/>
            <person name="Dassouli A."/>
            <person name="Garg A."/>
            <person name="Pachikara N."/>
            <person name="Randazzo S."/>
            <person name="Depoix D."/>
            <person name="Carcy B."/>
            <person name="Delbecq S."/>
            <person name="Frutos R."/>
            <person name="Silva J.C."/>
            <person name="Sutton R."/>
            <person name="Krause P.J."/>
            <person name="Mamoun C.B."/>
        </authorList>
    </citation>
    <scope>NUCLEOTIDE SEQUENCE [LARGE SCALE GENOMIC DNA]</scope>
    <source>
        <strain evidence="2 3">RI</strain>
    </source>
</reference>